<organism evidence="1 2">
    <name type="scientific">Rhizoctonia solani 123E</name>
    <dbReference type="NCBI Taxonomy" id="1423351"/>
    <lineage>
        <taxon>Eukaryota</taxon>
        <taxon>Fungi</taxon>
        <taxon>Dikarya</taxon>
        <taxon>Basidiomycota</taxon>
        <taxon>Agaricomycotina</taxon>
        <taxon>Agaricomycetes</taxon>
        <taxon>Cantharellales</taxon>
        <taxon>Ceratobasidiaceae</taxon>
        <taxon>Rhizoctonia</taxon>
    </lineage>
</organism>
<evidence type="ECO:0000313" key="1">
    <source>
        <dbReference type="EMBL" id="KEP46939.1"/>
    </source>
</evidence>
<evidence type="ECO:0000313" key="2">
    <source>
        <dbReference type="Proteomes" id="UP000027456"/>
    </source>
</evidence>
<keyword evidence="2" id="KW-1185">Reference proteome</keyword>
<gene>
    <name evidence="1" type="ORF">V565_174600</name>
</gene>
<comment type="caution">
    <text evidence="1">The sequence shown here is derived from an EMBL/GenBank/DDBJ whole genome shotgun (WGS) entry which is preliminary data.</text>
</comment>
<keyword evidence="1" id="KW-0067">ATP-binding</keyword>
<reference evidence="1 2" key="1">
    <citation type="submission" date="2013-12" db="EMBL/GenBank/DDBJ databases">
        <authorList>
            <person name="Cubeta M."/>
            <person name="Pakala S."/>
            <person name="Fedorova N."/>
            <person name="Thomas E."/>
            <person name="Dean R."/>
            <person name="Jabaji S."/>
            <person name="Neate S."/>
            <person name="Toda T."/>
            <person name="Tavantzis S."/>
            <person name="Vilgalys R."/>
            <person name="Bharathan N."/>
            <person name="Pakala S."/>
            <person name="Losada L.S."/>
            <person name="Zafar N."/>
            <person name="Nierman W."/>
        </authorList>
    </citation>
    <scope>NUCLEOTIDE SEQUENCE [LARGE SCALE GENOMIC DNA]</scope>
    <source>
        <strain evidence="1 2">123E</strain>
    </source>
</reference>
<dbReference type="Proteomes" id="UP000027456">
    <property type="component" value="Unassembled WGS sequence"/>
</dbReference>
<dbReference type="STRING" id="1423351.A0A074RJE6"/>
<sequence>MCAPLSFKSGDCLIQLLVWLENASHIVTPSDVDELISSELPDRGADPFLYQTVTSTITHGPCGPNLPNSPYWDSEKQGTKDVEIDHRYVVPRRDDCYINVKTCCGICAIKYILKYVYKGHDRASIELRRRVLYVHNRILGKKEAVQMKLKFSWTLDGCPAHEGIWRIYRCRLHRQQPSIIRLQVHFEGQQMITFQAEESLEDVVRNRADQDTPLTGFFKLNQYVNENTHAVVNQLFYQEISNCFSWDKFLEVEKVMCRSARTARMYFEGPNGGDRCFLRPLLIVVRGPTCYQDDDPLGVWSIPLIMQHVYQEGFLKLTKDGHPVSGKLQLSRLGSS</sequence>
<dbReference type="AlphaFoldDB" id="A0A074RJE6"/>
<keyword evidence="1" id="KW-0347">Helicase</keyword>
<keyword evidence="1" id="KW-0547">Nucleotide-binding</keyword>
<dbReference type="EMBL" id="AZST01000893">
    <property type="protein sequence ID" value="KEP46939.1"/>
    <property type="molecule type" value="Genomic_DNA"/>
</dbReference>
<dbReference type="HOGENOM" id="CLU_826797_0_0_1"/>
<dbReference type="PANTHER" id="PTHR10492">
    <property type="match status" value="1"/>
</dbReference>
<dbReference type="OrthoDB" id="3366231at2759"/>
<dbReference type="GO" id="GO:0004386">
    <property type="term" value="F:helicase activity"/>
    <property type="evidence" value="ECO:0007669"/>
    <property type="project" value="UniProtKB-KW"/>
</dbReference>
<keyword evidence="1" id="KW-0378">Hydrolase</keyword>
<dbReference type="PANTHER" id="PTHR10492:SF57">
    <property type="entry name" value="ATP-DEPENDENT DNA HELICASE"/>
    <property type="match status" value="1"/>
</dbReference>
<accession>A0A074RJE6</accession>
<name>A0A074RJE6_9AGAM</name>
<protein>
    <submittedName>
        <fullName evidence="1">Putative helicase-like protein</fullName>
    </submittedName>
</protein>
<proteinExistence type="predicted"/>